<feature type="transmembrane region" description="Helical" evidence="1">
    <location>
        <begin position="303"/>
        <end position="330"/>
    </location>
</feature>
<keyword evidence="1" id="KW-0472">Membrane</keyword>
<accession>A0A455SYB9</accession>
<protein>
    <recommendedName>
        <fullName evidence="3">DUF2029 domain-containing protein</fullName>
    </recommendedName>
</protein>
<name>A0A455SYB9_9CHLR</name>
<proteinExistence type="predicted"/>
<evidence type="ECO:0000256" key="1">
    <source>
        <dbReference type="SAM" id="Phobius"/>
    </source>
</evidence>
<reference evidence="2" key="1">
    <citation type="submission" date="2018-12" db="EMBL/GenBank/DDBJ databases">
        <title>Novel natural products biosynthetic potential of the class Ktedonobacteria.</title>
        <authorList>
            <person name="Zheng Y."/>
            <person name="Saitou A."/>
            <person name="Wang C.M."/>
            <person name="Toyoda A."/>
            <person name="Minakuchi Y."/>
            <person name="Sekiguchi Y."/>
            <person name="Ueda K."/>
            <person name="Takano H."/>
            <person name="Sakai Y."/>
            <person name="Yokota A."/>
            <person name="Yabe S."/>
        </authorList>
    </citation>
    <scope>NUCLEOTIDE SEQUENCE</scope>
    <source>
        <strain evidence="2">A3-2</strain>
    </source>
</reference>
<dbReference type="Pfam" id="PF26314">
    <property type="entry name" value="MptA_B_family"/>
    <property type="match status" value="1"/>
</dbReference>
<evidence type="ECO:0000313" key="2">
    <source>
        <dbReference type="EMBL" id="BBH92680.1"/>
    </source>
</evidence>
<feature type="transmembrane region" description="Helical" evidence="1">
    <location>
        <begin position="220"/>
        <end position="240"/>
    </location>
</feature>
<feature type="transmembrane region" description="Helical" evidence="1">
    <location>
        <begin position="351"/>
        <end position="375"/>
    </location>
</feature>
<feature type="transmembrane region" description="Helical" evidence="1">
    <location>
        <begin position="510"/>
        <end position="529"/>
    </location>
</feature>
<feature type="transmembrane region" description="Helical" evidence="1">
    <location>
        <begin position="189"/>
        <end position="208"/>
    </location>
</feature>
<feature type="transmembrane region" description="Helical" evidence="1">
    <location>
        <begin position="92"/>
        <end position="111"/>
    </location>
</feature>
<organism evidence="2">
    <name type="scientific">Thermogemmatispora argillosa</name>
    <dbReference type="NCBI Taxonomy" id="2045280"/>
    <lineage>
        <taxon>Bacteria</taxon>
        <taxon>Bacillati</taxon>
        <taxon>Chloroflexota</taxon>
        <taxon>Ktedonobacteria</taxon>
        <taxon>Thermogemmatisporales</taxon>
        <taxon>Thermogemmatisporaceae</taxon>
        <taxon>Thermogemmatispora</taxon>
    </lineage>
</organism>
<feature type="transmembrane region" description="Helical" evidence="1">
    <location>
        <begin position="435"/>
        <end position="453"/>
    </location>
</feature>
<evidence type="ECO:0008006" key="3">
    <source>
        <dbReference type="Google" id="ProtNLM"/>
    </source>
</evidence>
<feature type="transmembrane region" description="Helical" evidence="1">
    <location>
        <begin position="21"/>
        <end position="46"/>
    </location>
</feature>
<feature type="transmembrane region" description="Helical" evidence="1">
    <location>
        <begin position="123"/>
        <end position="142"/>
    </location>
</feature>
<keyword evidence="1" id="KW-0812">Transmembrane</keyword>
<dbReference type="AlphaFoldDB" id="A0A455SYB9"/>
<sequence length="581" mass="63923">MAESKQIEIKGREERMTPTRLRARFLFATLLLALYLTCIVMAIAPLEQLAEHPVAGQLPGTVLRPLGLWLPLRLVLLFSSVLPFLDKADLTFHFLVFMLFLLYGAMLWLAWGWATTARQRRQLLGLVGLTLLVCGGILVVAPGMLSHDIFVYAGYGRVMVAHGANPYFVPLSAFPNDPLASLDDWKTAVAAYGPLWLLICAALSWLLGANAVAYVLAFRLLALAAHLLNMGLIVLILRALGRSERVITVGGILYGLNPLMLIESALGAHNDVVMMTCLLLGCWCCADAEGARLERARYWLPALAFMLSAALIKFTALLGWVLFVCLLLMRTLQREGGQGFFPAWRRCWRPVLARLLLALGCGLGLGGLAYFPFWFGHSPHEIVFSLIAPPSTSRELGQFSILRAIQEWRHYHPQPLPGVRGALLAVLGQRSTWNIVQGLALLVTLGGALGLLWRRPQLQRWAVGSLLTMGAIFLVTPWFFPWYLAWLVALAPLAFPLYERSPALEYALQVFVLVFSLSAFAIYLSRGYLPANGGWIGWMGLSAVAPPSLAFGLAWLGCWWQARRHGDGGGKGGLLLRSSGS</sequence>
<feature type="transmembrane region" description="Helical" evidence="1">
    <location>
        <begin position="535"/>
        <end position="556"/>
    </location>
</feature>
<dbReference type="EMBL" id="AP019377">
    <property type="protein sequence ID" value="BBH92680.1"/>
    <property type="molecule type" value="Genomic_DNA"/>
</dbReference>
<gene>
    <name evidence="2" type="ORF">KTA_08790</name>
</gene>
<keyword evidence="1" id="KW-1133">Transmembrane helix</keyword>